<keyword evidence="6" id="KW-1185">Reference proteome</keyword>
<evidence type="ECO:0000256" key="1">
    <source>
        <dbReference type="ARBA" id="ARBA00001974"/>
    </source>
</evidence>
<dbReference type="InterPro" id="IPR050281">
    <property type="entry name" value="Flavin_monoamine_oxidase"/>
</dbReference>
<dbReference type="FunFam" id="3.50.50.60:FF:000450">
    <property type="entry name" value="Amine oxidase"/>
    <property type="match status" value="1"/>
</dbReference>
<dbReference type="InterPro" id="IPR036188">
    <property type="entry name" value="FAD/NAD-bd_sf"/>
</dbReference>
<sequence>MNCLNDKDYPELLEIANTGLNKTQGKYDVVIVGAGVAGLTAAKLLQEAGYEVTILEATERVGGRVLTHRNDEEGWYVDYGAMRIPSSHQ</sequence>
<reference evidence="5" key="1">
    <citation type="submission" date="2025-08" db="UniProtKB">
        <authorList>
            <consortium name="Ensembl"/>
        </authorList>
    </citation>
    <scope>IDENTIFICATION</scope>
</reference>
<dbReference type="Proteomes" id="UP000265020">
    <property type="component" value="Unassembled WGS sequence"/>
</dbReference>
<dbReference type="InterPro" id="IPR002937">
    <property type="entry name" value="Amino_oxidase"/>
</dbReference>
<dbReference type="GO" id="GO:0001716">
    <property type="term" value="F:L-amino-acid oxidase activity"/>
    <property type="evidence" value="ECO:0007669"/>
    <property type="project" value="TreeGrafter"/>
</dbReference>
<evidence type="ECO:0000256" key="3">
    <source>
        <dbReference type="ARBA" id="ARBA00022827"/>
    </source>
</evidence>
<dbReference type="PANTHER" id="PTHR10742">
    <property type="entry name" value="FLAVIN MONOAMINE OXIDASE"/>
    <property type="match status" value="1"/>
</dbReference>
<name>A0A3Q2CP04_CYPVA</name>
<evidence type="ECO:0000313" key="6">
    <source>
        <dbReference type="Proteomes" id="UP000265020"/>
    </source>
</evidence>
<feature type="domain" description="Amine oxidase" evidence="4">
    <location>
        <begin position="36"/>
        <end position="88"/>
    </location>
</feature>
<dbReference type="Gene3D" id="3.90.660.10">
    <property type="match status" value="1"/>
</dbReference>
<dbReference type="Ensembl" id="ENSCVAT00000003791.1">
    <property type="protein sequence ID" value="ENSCVAP00000007143.1"/>
    <property type="gene ID" value="ENSCVAG00000008777.1"/>
</dbReference>
<dbReference type="Gene3D" id="3.50.50.60">
    <property type="entry name" value="FAD/NAD(P)-binding domain"/>
    <property type="match status" value="1"/>
</dbReference>
<dbReference type="OMA" id="VWKFILA"/>
<keyword evidence="2" id="KW-0285">Flavoprotein</keyword>
<proteinExistence type="predicted"/>
<comment type="cofactor">
    <cofactor evidence="1">
        <name>FAD</name>
        <dbReference type="ChEBI" id="CHEBI:57692"/>
    </cofactor>
</comment>
<dbReference type="PANTHER" id="PTHR10742:SF342">
    <property type="entry name" value="AMINE OXIDASE"/>
    <property type="match status" value="1"/>
</dbReference>
<evidence type="ECO:0000259" key="4">
    <source>
        <dbReference type="Pfam" id="PF01593"/>
    </source>
</evidence>
<accession>A0A3Q2CP04</accession>
<dbReference type="AlphaFoldDB" id="A0A3Q2CP04"/>
<protein>
    <recommendedName>
        <fullName evidence="4">Amine oxidase domain-containing protein</fullName>
    </recommendedName>
</protein>
<dbReference type="PRINTS" id="PR00419">
    <property type="entry name" value="ADXRDTASE"/>
</dbReference>
<dbReference type="SUPFAM" id="SSF51905">
    <property type="entry name" value="FAD/NAD(P)-binding domain"/>
    <property type="match status" value="1"/>
</dbReference>
<reference evidence="5" key="2">
    <citation type="submission" date="2025-09" db="UniProtKB">
        <authorList>
            <consortium name="Ensembl"/>
        </authorList>
    </citation>
    <scope>IDENTIFICATION</scope>
</reference>
<evidence type="ECO:0000313" key="5">
    <source>
        <dbReference type="Ensembl" id="ENSCVAP00000007143.1"/>
    </source>
</evidence>
<dbReference type="GeneTree" id="ENSGT00940000160928"/>
<keyword evidence="3" id="KW-0274">FAD</keyword>
<dbReference type="Pfam" id="PF01593">
    <property type="entry name" value="Amino_oxidase"/>
    <property type="match status" value="1"/>
</dbReference>
<organism evidence="5 6">
    <name type="scientific">Cyprinodon variegatus</name>
    <name type="common">Sheepshead minnow</name>
    <dbReference type="NCBI Taxonomy" id="28743"/>
    <lineage>
        <taxon>Eukaryota</taxon>
        <taxon>Metazoa</taxon>
        <taxon>Chordata</taxon>
        <taxon>Craniata</taxon>
        <taxon>Vertebrata</taxon>
        <taxon>Euteleostomi</taxon>
        <taxon>Actinopterygii</taxon>
        <taxon>Neopterygii</taxon>
        <taxon>Teleostei</taxon>
        <taxon>Neoteleostei</taxon>
        <taxon>Acanthomorphata</taxon>
        <taxon>Ovalentaria</taxon>
        <taxon>Atherinomorphae</taxon>
        <taxon>Cyprinodontiformes</taxon>
        <taxon>Cyprinodontidae</taxon>
        <taxon>Cyprinodon</taxon>
    </lineage>
</organism>
<evidence type="ECO:0000256" key="2">
    <source>
        <dbReference type="ARBA" id="ARBA00022630"/>
    </source>
</evidence>
<dbReference type="GO" id="GO:0009063">
    <property type="term" value="P:amino acid catabolic process"/>
    <property type="evidence" value="ECO:0007669"/>
    <property type="project" value="TreeGrafter"/>
</dbReference>
<dbReference type="STRING" id="28743.ENSCVAP00000007143"/>